<feature type="region of interest" description="Disordered" evidence="1">
    <location>
        <begin position="1"/>
        <end position="27"/>
    </location>
</feature>
<sequence>MEVDMDIDEEDEVASRQASCASSSSSSSAMDWLETPAYWTGWGTRSLDQGRRVHIIVDTNVLVDPESLEALRSTAAGIVERSPAVSFLFPWTVLAELDGLKKSKDENKRAHARRAMLFVEAVLTRTSGSSMASEDAGHVAYFGQSLQEFKEAAAEFGVRGVRHSNDDLILQCTLQRQRRGDRVALLTGDRNLLIKARACGVPAFRALLAEDVAAVAAMDPAPSSSSAEEARTLPSSSPSSPPPRRQVALTPDQVAEHTGAALGLLEVALSKFVEATFRENFGAQGWRDMVSVPPPWTLTDLLGLAKQHWFSLGVERGDQEALDLVAHVLERQGTSGGAALPKQTFLMFVDKSAGLFDGLLSGREAERAEMGRLRGRVYAG</sequence>
<feature type="domain" description="PIN" evidence="2">
    <location>
        <begin position="53"/>
        <end position="194"/>
    </location>
</feature>
<dbReference type="Proteomes" id="UP001472866">
    <property type="component" value="Chromosome 16"/>
</dbReference>
<gene>
    <name evidence="3" type="ORF">HKI87_16g83100</name>
</gene>
<evidence type="ECO:0000256" key="1">
    <source>
        <dbReference type="SAM" id="MobiDB-lite"/>
    </source>
</evidence>
<feature type="region of interest" description="Disordered" evidence="1">
    <location>
        <begin position="220"/>
        <end position="248"/>
    </location>
</feature>
<dbReference type="GO" id="GO:0005634">
    <property type="term" value="C:nucleus"/>
    <property type="evidence" value="ECO:0007669"/>
    <property type="project" value="TreeGrafter"/>
</dbReference>
<dbReference type="SMART" id="SM00670">
    <property type="entry name" value="PINc"/>
    <property type="match status" value="1"/>
</dbReference>
<protein>
    <submittedName>
        <fullName evidence="3">PINc transcriptional protein SWT1</fullName>
    </submittedName>
</protein>
<evidence type="ECO:0000313" key="3">
    <source>
        <dbReference type="EMBL" id="WZN66740.1"/>
    </source>
</evidence>
<accession>A0AAX4PM42</accession>
<dbReference type="EMBL" id="CP151516">
    <property type="protein sequence ID" value="WZN66740.1"/>
    <property type="molecule type" value="Genomic_DNA"/>
</dbReference>
<reference evidence="3 4" key="1">
    <citation type="submission" date="2024-03" db="EMBL/GenBank/DDBJ databases">
        <title>Complete genome sequence of the green alga Chloropicon roscoffensis RCC1871.</title>
        <authorList>
            <person name="Lemieux C."/>
            <person name="Pombert J.-F."/>
            <person name="Otis C."/>
            <person name="Turmel M."/>
        </authorList>
    </citation>
    <scope>NUCLEOTIDE SEQUENCE [LARGE SCALE GENOMIC DNA]</scope>
    <source>
        <strain evidence="3 4">RCC1871</strain>
    </source>
</reference>
<organism evidence="3 4">
    <name type="scientific">Chloropicon roscoffensis</name>
    <dbReference type="NCBI Taxonomy" id="1461544"/>
    <lineage>
        <taxon>Eukaryota</taxon>
        <taxon>Viridiplantae</taxon>
        <taxon>Chlorophyta</taxon>
        <taxon>Chloropicophyceae</taxon>
        <taxon>Chloropicales</taxon>
        <taxon>Chloropicaceae</taxon>
        <taxon>Chloropicon</taxon>
    </lineage>
</organism>
<feature type="compositionally biased region" description="Acidic residues" evidence="1">
    <location>
        <begin position="1"/>
        <end position="12"/>
    </location>
</feature>
<dbReference type="AlphaFoldDB" id="A0AAX4PM42"/>
<dbReference type="Pfam" id="PF13638">
    <property type="entry name" value="PIN_4"/>
    <property type="match status" value="1"/>
</dbReference>
<dbReference type="InterPro" id="IPR052626">
    <property type="entry name" value="SWT1_Regulator"/>
</dbReference>
<dbReference type="InterPro" id="IPR002716">
    <property type="entry name" value="PIN_dom"/>
</dbReference>
<dbReference type="PANTHER" id="PTHR16161:SF0">
    <property type="entry name" value="TRANSCRIPTIONAL PROTEIN SWT1"/>
    <property type="match status" value="1"/>
</dbReference>
<feature type="compositionally biased region" description="Low complexity" evidence="1">
    <location>
        <begin position="15"/>
        <end position="27"/>
    </location>
</feature>
<name>A0AAX4PM42_9CHLO</name>
<dbReference type="InterPro" id="IPR029060">
    <property type="entry name" value="PIN-like_dom_sf"/>
</dbReference>
<dbReference type="SUPFAM" id="SSF88723">
    <property type="entry name" value="PIN domain-like"/>
    <property type="match status" value="1"/>
</dbReference>
<evidence type="ECO:0000259" key="2">
    <source>
        <dbReference type="SMART" id="SM00670"/>
    </source>
</evidence>
<proteinExistence type="predicted"/>
<evidence type="ECO:0000313" key="4">
    <source>
        <dbReference type="Proteomes" id="UP001472866"/>
    </source>
</evidence>
<dbReference type="PANTHER" id="PTHR16161">
    <property type="entry name" value="TRANSCRIPTIONAL PROTEIN SWT1"/>
    <property type="match status" value="1"/>
</dbReference>
<keyword evidence="4" id="KW-1185">Reference proteome</keyword>
<dbReference type="Gene3D" id="3.40.50.1010">
    <property type="entry name" value="5'-nuclease"/>
    <property type="match status" value="1"/>
</dbReference>